<gene>
    <name evidence="1" type="ORF">EVAR_18467_1</name>
</gene>
<sequence length="100" mass="10978">MATAVGHGVDVARAPLTVSTTHQVSVCEPPLSIINHVPSIPSCRPVRRSLPMPEHVREKTSSVSNLALSCQAFIIRPFKTLDRRHRLGRFLSADVADDVR</sequence>
<evidence type="ECO:0000313" key="1">
    <source>
        <dbReference type="EMBL" id="GBP31928.1"/>
    </source>
</evidence>
<accession>A0A4C1UZL6</accession>
<dbReference type="EMBL" id="BGZK01000253">
    <property type="protein sequence ID" value="GBP31928.1"/>
    <property type="molecule type" value="Genomic_DNA"/>
</dbReference>
<comment type="caution">
    <text evidence="1">The sequence shown here is derived from an EMBL/GenBank/DDBJ whole genome shotgun (WGS) entry which is preliminary data.</text>
</comment>
<name>A0A4C1UZL6_EUMVA</name>
<organism evidence="1 2">
    <name type="scientific">Eumeta variegata</name>
    <name type="common">Bagworm moth</name>
    <name type="synonym">Eumeta japonica</name>
    <dbReference type="NCBI Taxonomy" id="151549"/>
    <lineage>
        <taxon>Eukaryota</taxon>
        <taxon>Metazoa</taxon>
        <taxon>Ecdysozoa</taxon>
        <taxon>Arthropoda</taxon>
        <taxon>Hexapoda</taxon>
        <taxon>Insecta</taxon>
        <taxon>Pterygota</taxon>
        <taxon>Neoptera</taxon>
        <taxon>Endopterygota</taxon>
        <taxon>Lepidoptera</taxon>
        <taxon>Glossata</taxon>
        <taxon>Ditrysia</taxon>
        <taxon>Tineoidea</taxon>
        <taxon>Psychidae</taxon>
        <taxon>Oiketicinae</taxon>
        <taxon>Eumeta</taxon>
    </lineage>
</organism>
<protein>
    <submittedName>
        <fullName evidence="1">Uncharacterized protein</fullName>
    </submittedName>
</protein>
<keyword evidence="2" id="KW-1185">Reference proteome</keyword>
<dbReference type="Proteomes" id="UP000299102">
    <property type="component" value="Unassembled WGS sequence"/>
</dbReference>
<evidence type="ECO:0000313" key="2">
    <source>
        <dbReference type="Proteomes" id="UP000299102"/>
    </source>
</evidence>
<reference evidence="1 2" key="1">
    <citation type="journal article" date="2019" name="Commun. Biol.">
        <title>The bagworm genome reveals a unique fibroin gene that provides high tensile strength.</title>
        <authorList>
            <person name="Kono N."/>
            <person name="Nakamura H."/>
            <person name="Ohtoshi R."/>
            <person name="Tomita M."/>
            <person name="Numata K."/>
            <person name="Arakawa K."/>
        </authorList>
    </citation>
    <scope>NUCLEOTIDE SEQUENCE [LARGE SCALE GENOMIC DNA]</scope>
</reference>
<proteinExistence type="predicted"/>
<dbReference type="AlphaFoldDB" id="A0A4C1UZL6"/>